<dbReference type="EC" id="5.6.2.2" evidence="8"/>
<dbReference type="PANTHER" id="PTHR43493:SF5">
    <property type="entry name" value="DNA GYRASE SUBUNIT A, CHLOROPLASTIC_MITOCHONDRIAL"/>
    <property type="match status" value="1"/>
</dbReference>
<keyword evidence="5 8" id="KW-0799">Topoisomerase</keyword>
<dbReference type="PANTHER" id="PTHR43493">
    <property type="entry name" value="DNA GYRASE/TOPOISOMERASE SUBUNIT A"/>
    <property type="match status" value="1"/>
</dbReference>
<sequence length="906" mass="101121">MTDQNFSNLVPVNIEDEMKVSYLDYAMSVIVSRAIPDVRDGLKPVHRRIIYSMYEAGNHASKPYRKSARIVGDVMGKYHPHGDSAIYDSLVRMAQDFSLRLPLVDGQGNFGSMDGDAAAAMRYTESRMAKVSHKLVEDIDKETVSFNPNYDGSEEEPSVLPAMFPNLLVNGSGGIAVGMATNIPPHNLGEVIDACCLYIDNNDIEILDLLEVVKGPDFPTGSMILGISGIRSAYLTGRGSIIMRGRAEIENIGNSRQAIIITEIPYMVNKARLVEKIAEMVKEKRIEGISDLRDESNKNGVRIFIELKKDVVVEVVLNQIYACTQLQTSFGVIMLALKDGLPKVMNLKEVIAAFVSFREVVITNRTIYLLNKARDRAHILLGLTIAVSNIDEIIRIIKASNNPNAAKQELMARSWDALNILPLVKLVDDKAMLNEQGKCSFTEVQAKAILEMRLQRLTAMEKNKLEEDLKNLATEITEYLNILGSRTRLLEILKEELIKVKEEFATPRLTSIEFGEFDQDIEDLIQREEMVVTVTLGGYIKRVPLSSYRAQKRGGKGRSGLSMRDEDITTQVFVGSTHTPMLFFSNIGQVYSLKLYKLPLSNPQGKGRPMVNILPLKENEHITNIMPLPENQDEWDNLNIMFATAKGNIRRSDLLDFKKIQSNGKIAIRLDEDDKLIDVKPCKEDEHILLATKAGKALRFPVESLRVIKSRTSDGVRGMKLAKEDSVISMTVLKGISSTKEDRDAYLTVPWEKRLEIAKGEEFNLEELGVTLTADSILEMANSEEFILTVTENGFGKRSSAYGYRITDRGGSGIINMDINDKTGLVVGVMPVKMDDELMLITNSGKLIRCKLESVRITGRNTSGVILFKLDDGEKVVSVSLIAETSESEEDSELEEDLEQAEEVYT</sequence>
<comment type="subcellular location">
    <subcellularLocation>
        <location evidence="8">Cytoplasm</location>
    </subcellularLocation>
</comment>
<comment type="catalytic activity">
    <reaction evidence="1 8 9">
        <text>ATP-dependent breakage, passage and rejoining of double-stranded DNA.</text>
        <dbReference type="EC" id="5.6.2.2"/>
    </reaction>
</comment>
<proteinExistence type="inferred from homology"/>
<dbReference type="FunFam" id="1.10.268.10:FF:000001">
    <property type="entry name" value="DNA gyrase subunit A"/>
    <property type="match status" value="1"/>
</dbReference>
<dbReference type="InterPro" id="IPR013758">
    <property type="entry name" value="Topo_IIA_A/C_ab"/>
</dbReference>
<evidence type="ECO:0000256" key="6">
    <source>
        <dbReference type="ARBA" id="ARBA00023125"/>
    </source>
</evidence>
<evidence type="ECO:0000256" key="9">
    <source>
        <dbReference type="PROSITE-ProRule" id="PRU01384"/>
    </source>
</evidence>
<dbReference type="Gene3D" id="3.30.1360.40">
    <property type="match status" value="1"/>
</dbReference>
<evidence type="ECO:0000256" key="3">
    <source>
        <dbReference type="ARBA" id="ARBA00022741"/>
    </source>
</evidence>
<comment type="similarity">
    <text evidence="2 8">Belongs to the type II topoisomerase GyrA/ParC subunit family.</text>
</comment>
<dbReference type="Proteomes" id="UP000033475">
    <property type="component" value="Unassembled WGS sequence"/>
</dbReference>
<dbReference type="InterPro" id="IPR006691">
    <property type="entry name" value="GyrA/parC_rep"/>
</dbReference>
<feature type="region of interest" description="Disordered" evidence="10">
    <location>
        <begin position="886"/>
        <end position="906"/>
    </location>
</feature>
<dbReference type="GO" id="GO:0006265">
    <property type="term" value="P:DNA topological change"/>
    <property type="evidence" value="ECO:0007669"/>
    <property type="project" value="UniProtKB-UniRule"/>
</dbReference>
<dbReference type="HAMAP" id="MF_01897">
    <property type="entry name" value="GyrA"/>
    <property type="match status" value="1"/>
</dbReference>
<dbReference type="GO" id="GO:0003677">
    <property type="term" value="F:DNA binding"/>
    <property type="evidence" value="ECO:0007669"/>
    <property type="project" value="UniProtKB-UniRule"/>
</dbReference>
<organism evidence="12 13">
    <name type="scientific">Rickettsia felis str. Pedreira</name>
    <dbReference type="NCBI Taxonomy" id="1359196"/>
    <lineage>
        <taxon>Bacteria</taxon>
        <taxon>Pseudomonadati</taxon>
        <taxon>Pseudomonadota</taxon>
        <taxon>Alphaproteobacteria</taxon>
        <taxon>Rickettsiales</taxon>
        <taxon>Rickettsiaceae</taxon>
        <taxon>Rickettsieae</taxon>
        <taxon>Rickettsia</taxon>
        <taxon>spotted fever group</taxon>
    </lineage>
</organism>
<evidence type="ECO:0000256" key="10">
    <source>
        <dbReference type="SAM" id="MobiDB-lite"/>
    </source>
</evidence>
<comment type="miscellaneous">
    <text evidence="8">Few gyrases are as efficient as E.coli at forming negative supercoils. Not all organisms have 2 type II topoisomerases; in organisms with a single type II topoisomerase this enzyme also has to decatenate newly replicated chromosomes.</text>
</comment>
<name>A0A0F3MTG4_RICFI</name>
<keyword evidence="6 8" id="KW-0238">DNA-binding</keyword>
<dbReference type="InterPro" id="IPR035516">
    <property type="entry name" value="Gyrase/topoIV_suA_C"/>
</dbReference>
<dbReference type="SUPFAM" id="SSF101904">
    <property type="entry name" value="GyrA/ParC C-terminal domain-like"/>
    <property type="match status" value="1"/>
</dbReference>
<keyword evidence="8" id="KW-0963">Cytoplasm</keyword>
<dbReference type="InterPro" id="IPR013760">
    <property type="entry name" value="Topo_IIA-like_dom_sf"/>
</dbReference>
<keyword evidence="7 8" id="KW-0413">Isomerase</keyword>
<dbReference type="Gene3D" id="1.10.268.10">
    <property type="entry name" value="Topoisomerase, domain 3"/>
    <property type="match status" value="1"/>
</dbReference>
<dbReference type="NCBIfam" id="TIGR01063">
    <property type="entry name" value="gyrA"/>
    <property type="match status" value="1"/>
</dbReference>
<gene>
    <name evidence="8 12" type="primary">gyrA</name>
    <name evidence="12" type="ORF">RFEPED_1366</name>
</gene>
<keyword evidence="3 8" id="KW-0547">Nucleotide-binding</keyword>
<dbReference type="NCBIfam" id="NF004043">
    <property type="entry name" value="PRK05560.1"/>
    <property type="match status" value="1"/>
</dbReference>
<dbReference type="FunFam" id="3.90.199.10:FF:000001">
    <property type="entry name" value="DNA gyrase subunit A"/>
    <property type="match status" value="1"/>
</dbReference>
<dbReference type="SMART" id="SM00434">
    <property type="entry name" value="TOP4c"/>
    <property type="match status" value="1"/>
</dbReference>
<dbReference type="Gene3D" id="3.90.199.10">
    <property type="entry name" value="Topoisomerase II, domain 5"/>
    <property type="match status" value="1"/>
</dbReference>
<comment type="subunit">
    <text evidence="8">Heterotetramer, composed of two GyrA and two GyrB chains. In the heterotetramer, GyrA contains the active site tyrosine that forms a transient covalent intermediate with DNA, while GyrB binds cofactors and catalyzes ATP hydrolysis.</text>
</comment>
<dbReference type="GO" id="GO:0005524">
    <property type="term" value="F:ATP binding"/>
    <property type="evidence" value="ECO:0007669"/>
    <property type="project" value="UniProtKB-UniRule"/>
</dbReference>
<dbReference type="GO" id="GO:0009330">
    <property type="term" value="C:DNA topoisomerase type II (double strand cut, ATP-hydrolyzing) complex"/>
    <property type="evidence" value="ECO:0007669"/>
    <property type="project" value="TreeGrafter"/>
</dbReference>
<dbReference type="GO" id="GO:0005694">
    <property type="term" value="C:chromosome"/>
    <property type="evidence" value="ECO:0007669"/>
    <property type="project" value="InterPro"/>
</dbReference>
<dbReference type="NCBIfam" id="NF004044">
    <property type="entry name" value="PRK05561.1"/>
    <property type="match status" value="1"/>
</dbReference>
<dbReference type="AlphaFoldDB" id="A0A0F3MTG4"/>
<dbReference type="InterPro" id="IPR002205">
    <property type="entry name" value="Topo_IIA_dom_A"/>
</dbReference>
<dbReference type="GO" id="GO:0005737">
    <property type="term" value="C:cytoplasm"/>
    <property type="evidence" value="ECO:0007669"/>
    <property type="project" value="UniProtKB-SubCell"/>
</dbReference>
<protein>
    <recommendedName>
        <fullName evidence="8">DNA gyrase subunit A</fullName>
        <ecNumber evidence="8">5.6.2.2</ecNumber>
    </recommendedName>
</protein>
<evidence type="ECO:0000259" key="11">
    <source>
        <dbReference type="PROSITE" id="PS52040"/>
    </source>
</evidence>
<comment type="caution">
    <text evidence="12">The sequence shown here is derived from an EMBL/GenBank/DDBJ whole genome shotgun (WGS) entry which is preliminary data.</text>
</comment>
<dbReference type="CDD" id="cd00187">
    <property type="entry name" value="TOP4c"/>
    <property type="match status" value="1"/>
</dbReference>
<evidence type="ECO:0000256" key="4">
    <source>
        <dbReference type="ARBA" id="ARBA00022840"/>
    </source>
</evidence>
<dbReference type="FunFam" id="3.30.1360.40:FF:000002">
    <property type="entry name" value="DNA gyrase subunit A"/>
    <property type="match status" value="1"/>
</dbReference>
<dbReference type="SMR" id="A0A0F3MTG4"/>
<comment type="function">
    <text evidence="8">A type II topoisomerase that negatively supercoils closed circular double-stranded (ds) DNA in an ATP-dependent manner to modulate DNA topology and maintain chromosomes in an underwound state. Negative supercoiling favors strand separation, and DNA replication, transcription, recombination and repair, all of which involve strand separation. Also able to catalyze the interconversion of other topological isomers of dsDNA rings, including catenanes and knotted rings. Type II topoisomerases break and join 2 DNA strands simultaneously in an ATP-dependent manner.</text>
</comment>
<evidence type="ECO:0000256" key="1">
    <source>
        <dbReference type="ARBA" id="ARBA00000185"/>
    </source>
</evidence>
<dbReference type="RefSeq" id="WP_011271367.1">
    <property type="nucleotide sequence ID" value="NZ_LANQ01000001.1"/>
</dbReference>
<evidence type="ECO:0000313" key="12">
    <source>
        <dbReference type="EMBL" id="KJV58971.1"/>
    </source>
</evidence>
<dbReference type="GO" id="GO:0006261">
    <property type="term" value="P:DNA-templated DNA replication"/>
    <property type="evidence" value="ECO:0007669"/>
    <property type="project" value="UniProtKB-UniRule"/>
</dbReference>
<dbReference type="Gene3D" id="2.120.10.90">
    <property type="entry name" value="DNA gyrase/topoisomerase IV, subunit A, C-terminal"/>
    <property type="match status" value="1"/>
</dbReference>
<evidence type="ECO:0000256" key="5">
    <source>
        <dbReference type="ARBA" id="ARBA00023029"/>
    </source>
</evidence>
<accession>A0A0F3MTG4</accession>
<dbReference type="PROSITE" id="PS52040">
    <property type="entry name" value="TOPO_IIA"/>
    <property type="match status" value="1"/>
</dbReference>
<feature type="short sequence motif" description="GyrA-box" evidence="8">
    <location>
        <begin position="551"/>
        <end position="557"/>
    </location>
</feature>
<dbReference type="InterPro" id="IPR005743">
    <property type="entry name" value="GyrA"/>
</dbReference>
<dbReference type="GO" id="GO:0034335">
    <property type="term" value="F:DNA negative supercoiling activity"/>
    <property type="evidence" value="ECO:0007669"/>
    <property type="project" value="UniProtKB-ARBA"/>
</dbReference>
<dbReference type="PATRIC" id="fig|1359196.3.peg.1322"/>
<evidence type="ECO:0000256" key="2">
    <source>
        <dbReference type="ARBA" id="ARBA00008263"/>
    </source>
</evidence>
<keyword evidence="4 8" id="KW-0067">ATP-binding</keyword>
<evidence type="ECO:0000256" key="8">
    <source>
        <dbReference type="HAMAP-Rule" id="MF_01897"/>
    </source>
</evidence>
<dbReference type="Pfam" id="PF00521">
    <property type="entry name" value="DNA_topoisoIV"/>
    <property type="match status" value="1"/>
</dbReference>
<evidence type="ECO:0000313" key="13">
    <source>
        <dbReference type="Proteomes" id="UP000033475"/>
    </source>
</evidence>
<reference evidence="12 13" key="1">
    <citation type="submission" date="2015-01" db="EMBL/GenBank/DDBJ databases">
        <title>Genome Sequencing of Rickettsiales.</title>
        <authorList>
            <person name="Daugherty S.C."/>
            <person name="Su Q."/>
            <person name="Abolude K."/>
            <person name="Beier-Sexton M."/>
            <person name="Carlyon J.A."/>
            <person name="Carter R."/>
            <person name="Day N.P."/>
            <person name="Dumler S.J."/>
            <person name="Dyachenko V."/>
            <person name="Godinez A."/>
            <person name="Kurtti T.J."/>
            <person name="Lichay M."/>
            <person name="Mullins K.E."/>
            <person name="Ott S."/>
            <person name="Pappas-Brown V."/>
            <person name="Paris D.H."/>
            <person name="Patel P."/>
            <person name="Richards A.L."/>
            <person name="Sadzewicz L."/>
            <person name="Sears K."/>
            <person name="Seidman D."/>
            <person name="Sengamalay N."/>
            <person name="Stenos J."/>
            <person name="Tallon L.J."/>
            <person name="Vincent G."/>
            <person name="Fraser C.M."/>
            <person name="Munderloh U."/>
            <person name="Dunning-Hotopp J.C."/>
        </authorList>
    </citation>
    <scope>NUCLEOTIDE SEQUENCE [LARGE SCALE GENOMIC DNA]</scope>
    <source>
        <strain evidence="12 13">Pedreira</strain>
    </source>
</reference>
<dbReference type="InterPro" id="IPR050220">
    <property type="entry name" value="Type_II_DNA_Topoisomerases"/>
</dbReference>
<dbReference type="EMBL" id="LANQ01000001">
    <property type="protein sequence ID" value="KJV58971.1"/>
    <property type="molecule type" value="Genomic_DNA"/>
</dbReference>
<evidence type="ECO:0000256" key="7">
    <source>
        <dbReference type="ARBA" id="ARBA00023235"/>
    </source>
</evidence>
<feature type="domain" description="Topo IIA-type catalytic" evidence="11">
    <location>
        <begin position="35"/>
        <end position="524"/>
    </location>
</feature>
<feature type="active site" description="O-(5'-phospho-DNA)-tyrosine intermediate" evidence="8 9">
    <location>
        <position position="123"/>
    </location>
</feature>
<dbReference type="SUPFAM" id="SSF56719">
    <property type="entry name" value="Type II DNA topoisomerase"/>
    <property type="match status" value="1"/>
</dbReference>
<dbReference type="Pfam" id="PF03989">
    <property type="entry name" value="DNA_gyraseA_C"/>
    <property type="match status" value="6"/>
</dbReference>
<dbReference type="InterPro" id="IPR013757">
    <property type="entry name" value="Topo_IIA_A_a_sf"/>
</dbReference>